<feature type="compositionally biased region" description="Polar residues" evidence="1">
    <location>
        <begin position="1"/>
        <end position="27"/>
    </location>
</feature>
<reference evidence="3 4" key="1">
    <citation type="submission" date="2024-02" db="EMBL/GenBank/DDBJ databases">
        <authorList>
            <person name="Daric V."/>
            <person name="Darras S."/>
        </authorList>
    </citation>
    <scope>NUCLEOTIDE SEQUENCE [LARGE SCALE GENOMIC DNA]</scope>
</reference>
<feature type="compositionally biased region" description="Polar residues" evidence="1">
    <location>
        <begin position="306"/>
        <end position="323"/>
    </location>
</feature>
<dbReference type="Pfam" id="PF23055">
    <property type="entry name" value="DUF7041"/>
    <property type="match status" value="1"/>
</dbReference>
<feature type="region of interest" description="Disordered" evidence="1">
    <location>
        <begin position="1"/>
        <end position="51"/>
    </location>
</feature>
<dbReference type="PANTHER" id="PTHR33327:SF3">
    <property type="entry name" value="RNA-DIRECTED DNA POLYMERASE"/>
    <property type="match status" value="1"/>
</dbReference>
<feature type="compositionally biased region" description="Polar residues" evidence="1">
    <location>
        <begin position="265"/>
        <end position="287"/>
    </location>
</feature>
<evidence type="ECO:0000313" key="3">
    <source>
        <dbReference type="EMBL" id="CAK8682951.1"/>
    </source>
</evidence>
<proteinExistence type="predicted"/>
<feature type="compositionally biased region" description="Basic and acidic residues" evidence="1">
    <location>
        <begin position="288"/>
        <end position="305"/>
    </location>
</feature>
<protein>
    <recommendedName>
        <fullName evidence="2">DUF7041 domain-containing protein</fullName>
    </recommendedName>
</protein>
<dbReference type="Proteomes" id="UP001642483">
    <property type="component" value="Unassembled WGS sequence"/>
</dbReference>
<feature type="compositionally biased region" description="Polar residues" evidence="1">
    <location>
        <begin position="378"/>
        <end position="393"/>
    </location>
</feature>
<dbReference type="PANTHER" id="PTHR33327">
    <property type="entry name" value="ENDONUCLEASE"/>
    <property type="match status" value="1"/>
</dbReference>
<gene>
    <name evidence="3" type="ORF">CVLEPA_LOCUS14071</name>
</gene>
<sequence length="399" mass="45064">MLSKAQSEYHISTRATTRPKQSIQEKTMSGENEEPSAEPSSNGEAGPSGLGADRKELISVRTQDTTSRNDLFSHVKLPTFWKFNPEAWISHLEHKFSLYRIASQTNRYLLAVEAIPATDLALLRLPSASAQDCYDTLINEISRNFDKREDNLDFLLADLTLHGQSPKHLMRELMSAVGQENLTPPVAKLIRAKFLKALPPDVAIALASVEHENLQSLANKAHEMLLIKQPQTSRNNLSLAITNEDGHQQATKSFGPRNPYYANENPANQRKASNATWQQRSAHANNGRSHESGNYKIGDREDQRPHGSSFTNRRNDRFSNSPATFPKREYQRNSYDGASPGNYPGASRGSDGLCYYHARFRRDARCCHPSLYMWKKQSQATKNAWRPTQQKNAQPRRPH</sequence>
<dbReference type="InterPro" id="IPR055469">
    <property type="entry name" value="DUF7041"/>
</dbReference>
<evidence type="ECO:0000259" key="2">
    <source>
        <dbReference type="Pfam" id="PF23055"/>
    </source>
</evidence>
<evidence type="ECO:0000256" key="1">
    <source>
        <dbReference type="SAM" id="MobiDB-lite"/>
    </source>
</evidence>
<comment type="caution">
    <text evidence="3">The sequence shown here is derived from an EMBL/GenBank/DDBJ whole genome shotgun (WGS) entry which is preliminary data.</text>
</comment>
<organism evidence="3 4">
    <name type="scientific">Clavelina lepadiformis</name>
    <name type="common">Light-bulb sea squirt</name>
    <name type="synonym">Ascidia lepadiformis</name>
    <dbReference type="NCBI Taxonomy" id="159417"/>
    <lineage>
        <taxon>Eukaryota</taxon>
        <taxon>Metazoa</taxon>
        <taxon>Chordata</taxon>
        <taxon>Tunicata</taxon>
        <taxon>Ascidiacea</taxon>
        <taxon>Aplousobranchia</taxon>
        <taxon>Clavelinidae</taxon>
        <taxon>Clavelina</taxon>
    </lineage>
</organism>
<keyword evidence="4" id="KW-1185">Reference proteome</keyword>
<feature type="domain" description="DUF7041" evidence="2">
    <location>
        <begin position="77"/>
        <end position="148"/>
    </location>
</feature>
<feature type="region of interest" description="Disordered" evidence="1">
    <location>
        <begin position="378"/>
        <end position="399"/>
    </location>
</feature>
<name>A0ABP0FWL9_CLALP</name>
<dbReference type="EMBL" id="CAWYQH010000096">
    <property type="protein sequence ID" value="CAK8682951.1"/>
    <property type="molecule type" value="Genomic_DNA"/>
</dbReference>
<accession>A0ABP0FWL9</accession>
<feature type="region of interest" description="Disordered" evidence="1">
    <location>
        <begin position="246"/>
        <end position="346"/>
    </location>
</feature>
<evidence type="ECO:0000313" key="4">
    <source>
        <dbReference type="Proteomes" id="UP001642483"/>
    </source>
</evidence>